<evidence type="ECO:0000313" key="2">
    <source>
        <dbReference type="EMBL" id="MBW0497531.1"/>
    </source>
</evidence>
<feature type="compositionally biased region" description="Basic and acidic residues" evidence="1">
    <location>
        <begin position="142"/>
        <end position="152"/>
    </location>
</feature>
<feature type="region of interest" description="Disordered" evidence="1">
    <location>
        <begin position="121"/>
        <end position="173"/>
    </location>
</feature>
<comment type="caution">
    <text evidence="2">The sequence shown here is derived from an EMBL/GenBank/DDBJ whole genome shotgun (WGS) entry which is preliminary data.</text>
</comment>
<feature type="region of interest" description="Disordered" evidence="1">
    <location>
        <begin position="14"/>
        <end position="42"/>
    </location>
</feature>
<proteinExistence type="predicted"/>
<keyword evidence="3" id="KW-1185">Reference proteome</keyword>
<gene>
    <name evidence="2" type="ORF">O181_037246</name>
</gene>
<feature type="compositionally biased region" description="Basic residues" evidence="1">
    <location>
        <begin position="164"/>
        <end position="173"/>
    </location>
</feature>
<feature type="compositionally biased region" description="Basic and acidic residues" evidence="1">
    <location>
        <begin position="121"/>
        <end position="133"/>
    </location>
</feature>
<sequence length="173" mass="19611">MKMVCTRNGRNCSVQPYGSGEGRGNTRARTGKPSSRKEHLKDARLAPHSPRSVQTTLYITSLPELIGGKVLRLEHIQSGCHRDIEDHRTLSRMESLVFQRQGQKDKKLVEEPKYFIYRPEERVEITPALEREGPVASKAPKQSKEKPKEPQKKQRGPNNNQGKGKGKANLHRP</sequence>
<organism evidence="2 3">
    <name type="scientific">Austropuccinia psidii MF-1</name>
    <dbReference type="NCBI Taxonomy" id="1389203"/>
    <lineage>
        <taxon>Eukaryota</taxon>
        <taxon>Fungi</taxon>
        <taxon>Dikarya</taxon>
        <taxon>Basidiomycota</taxon>
        <taxon>Pucciniomycotina</taxon>
        <taxon>Pucciniomycetes</taxon>
        <taxon>Pucciniales</taxon>
        <taxon>Sphaerophragmiaceae</taxon>
        <taxon>Austropuccinia</taxon>
    </lineage>
</organism>
<name>A0A9Q3HAL3_9BASI</name>
<dbReference type="Proteomes" id="UP000765509">
    <property type="component" value="Unassembled WGS sequence"/>
</dbReference>
<reference evidence="2" key="1">
    <citation type="submission" date="2021-03" db="EMBL/GenBank/DDBJ databases">
        <title>Draft genome sequence of rust myrtle Austropuccinia psidii MF-1, a brazilian biotype.</title>
        <authorList>
            <person name="Quecine M.C."/>
            <person name="Pachon D.M.R."/>
            <person name="Bonatelli M.L."/>
            <person name="Correr F.H."/>
            <person name="Franceschini L.M."/>
            <person name="Leite T.F."/>
            <person name="Margarido G.R.A."/>
            <person name="Almeida C.A."/>
            <person name="Ferrarezi J.A."/>
            <person name="Labate C.A."/>
        </authorList>
    </citation>
    <scope>NUCLEOTIDE SEQUENCE</scope>
    <source>
        <strain evidence="2">MF-1</strain>
    </source>
</reference>
<evidence type="ECO:0000313" key="3">
    <source>
        <dbReference type="Proteomes" id="UP000765509"/>
    </source>
</evidence>
<protein>
    <submittedName>
        <fullName evidence="2">Uncharacterized protein</fullName>
    </submittedName>
</protein>
<accession>A0A9Q3HAL3</accession>
<dbReference type="EMBL" id="AVOT02014240">
    <property type="protein sequence ID" value="MBW0497531.1"/>
    <property type="molecule type" value="Genomic_DNA"/>
</dbReference>
<evidence type="ECO:0000256" key="1">
    <source>
        <dbReference type="SAM" id="MobiDB-lite"/>
    </source>
</evidence>
<dbReference type="AlphaFoldDB" id="A0A9Q3HAL3"/>